<feature type="compositionally biased region" description="Low complexity" evidence="1">
    <location>
        <begin position="1076"/>
        <end position="1088"/>
    </location>
</feature>
<protein>
    <recommendedName>
        <fullName evidence="2">WWE domain-containing protein</fullName>
    </recommendedName>
</protein>
<gene>
    <name evidence="3" type="ORF">J437_LFUL017112</name>
</gene>
<dbReference type="InterPro" id="IPR004170">
    <property type="entry name" value="WWE_dom"/>
</dbReference>
<evidence type="ECO:0000256" key="1">
    <source>
        <dbReference type="SAM" id="MobiDB-lite"/>
    </source>
</evidence>
<feature type="non-terminal residue" evidence="3">
    <location>
        <position position="1"/>
    </location>
</feature>
<feature type="region of interest" description="Disordered" evidence="1">
    <location>
        <begin position="733"/>
        <end position="1055"/>
    </location>
</feature>
<feature type="region of interest" description="Disordered" evidence="1">
    <location>
        <begin position="1691"/>
        <end position="1717"/>
    </location>
</feature>
<feature type="compositionally biased region" description="Low complexity" evidence="1">
    <location>
        <begin position="103"/>
        <end position="148"/>
    </location>
</feature>
<feature type="compositionally biased region" description="Acidic residues" evidence="1">
    <location>
        <begin position="1708"/>
        <end position="1717"/>
    </location>
</feature>
<feature type="compositionally biased region" description="Polar residues" evidence="1">
    <location>
        <begin position="44"/>
        <end position="56"/>
    </location>
</feature>
<dbReference type="PROSITE" id="PS50918">
    <property type="entry name" value="WWE"/>
    <property type="match status" value="1"/>
</dbReference>
<organism evidence="3 4">
    <name type="scientific">Ladona fulva</name>
    <name type="common">Scarce chaser dragonfly</name>
    <name type="synonym">Libellula fulva</name>
    <dbReference type="NCBI Taxonomy" id="123851"/>
    <lineage>
        <taxon>Eukaryota</taxon>
        <taxon>Metazoa</taxon>
        <taxon>Ecdysozoa</taxon>
        <taxon>Arthropoda</taxon>
        <taxon>Hexapoda</taxon>
        <taxon>Insecta</taxon>
        <taxon>Pterygota</taxon>
        <taxon>Palaeoptera</taxon>
        <taxon>Odonata</taxon>
        <taxon>Epiprocta</taxon>
        <taxon>Anisoptera</taxon>
        <taxon>Libelluloidea</taxon>
        <taxon>Libellulidae</taxon>
        <taxon>Ladona</taxon>
    </lineage>
</organism>
<feature type="region of interest" description="Disordered" evidence="1">
    <location>
        <begin position="74"/>
        <end position="159"/>
    </location>
</feature>
<feature type="compositionally biased region" description="Polar residues" evidence="1">
    <location>
        <begin position="848"/>
        <end position="883"/>
    </location>
</feature>
<feature type="compositionally biased region" description="Pro residues" evidence="1">
    <location>
        <begin position="1028"/>
        <end position="1045"/>
    </location>
</feature>
<accession>A0A8K0P7Q8</accession>
<evidence type="ECO:0000259" key="2">
    <source>
        <dbReference type="PROSITE" id="PS50918"/>
    </source>
</evidence>
<feature type="region of interest" description="Disordered" evidence="1">
    <location>
        <begin position="210"/>
        <end position="241"/>
    </location>
</feature>
<feature type="compositionally biased region" description="Polar residues" evidence="1">
    <location>
        <begin position="653"/>
        <end position="662"/>
    </location>
</feature>
<feature type="compositionally biased region" description="Pro residues" evidence="1">
    <location>
        <begin position="694"/>
        <end position="710"/>
    </location>
</feature>
<feature type="compositionally biased region" description="Polar residues" evidence="1">
    <location>
        <begin position="210"/>
        <end position="220"/>
    </location>
</feature>
<feature type="domain" description="WWE" evidence="2">
    <location>
        <begin position="1340"/>
        <end position="1424"/>
    </location>
</feature>
<proteinExistence type="predicted"/>
<feature type="compositionally biased region" description="Low complexity" evidence="1">
    <location>
        <begin position="670"/>
        <end position="693"/>
    </location>
</feature>
<feature type="compositionally biased region" description="Polar residues" evidence="1">
    <location>
        <begin position="509"/>
        <end position="531"/>
    </location>
</feature>
<dbReference type="InterPro" id="IPR057825">
    <property type="entry name" value="WWE_SEC23-DDH2"/>
</dbReference>
<dbReference type="Proteomes" id="UP000792457">
    <property type="component" value="Unassembled WGS sequence"/>
</dbReference>
<dbReference type="GO" id="GO:0030134">
    <property type="term" value="C:COPII-coated ER to Golgi transport vesicle"/>
    <property type="evidence" value="ECO:0007669"/>
    <property type="project" value="TreeGrafter"/>
</dbReference>
<evidence type="ECO:0000313" key="4">
    <source>
        <dbReference type="Proteomes" id="UP000792457"/>
    </source>
</evidence>
<dbReference type="OrthoDB" id="69269at2759"/>
<feature type="region of interest" description="Disordered" evidence="1">
    <location>
        <begin position="580"/>
        <end position="634"/>
    </location>
</feature>
<feature type="compositionally biased region" description="Pro residues" evidence="1">
    <location>
        <begin position="759"/>
        <end position="774"/>
    </location>
</feature>
<feature type="region of interest" description="Disordered" evidence="1">
    <location>
        <begin position="1222"/>
        <end position="1261"/>
    </location>
</feature>
<feature type="compositionally biased region" description="Polar residues" evidence="1">
    <location>
        <begin position="297"/>
        <end position="310"/>
    </location>
</feature>
<feature type="compositionally biased region" description="Pro residues" evidence="1">
    <location>
        <begin position="826"/>
        <end position="842"/>
    </location>
</feature>
<evidence type="ECO:0000313" key="3">
    <source>
        <dbReference type="EMBL" id="KAG8236991.1"/>
    </source>
</evidence>
<dbReference type="GO" id="GO:0004620">
    <property type="term" value="F:phospholipase activity"/>
    <property type="evidence" value="ECO:0007669"/>
    <property type="project" value="TreeGrafter"/>
</dbReference>
<sequence length="1773" mass="190044">MPGVQPSALKTPSPEQLQSITFFNALGQPTGGGGLDFLAPAGANTKSVDSSTQSRYKQLVNKRRPLSASLGIIPSRSLNVPPASSSTDLLPPTSVESSTTVDSPLLQEPSISSLLSLLTPKSSSTPTTPKTQIISTSSSGNLNSKSQSIPSTLKSSPVHVHSTLHENPVPLKSESAYSNVQPLDQTSTPDAGTLGLSLVQKLLNLTSETLSPSPQKQLSSYKPELTETHSADDVSSHSESVVSEAKVVGEFSVPYESEISETKSTDGISTSLKPEVPETKLAGELSAPCEPKRLETKTTSTPAAENSNSVVQTGDADDLENIKSNFEGTATPNGSGHVSASVTSPFPSNVSNFVSDVTYHPLEGTHLIPSHQYPKTIDNNIPSSEETKASVLPFIQSSSLPGGISDGLCDDPKSSLTTENLSHSETEILNLDNQTSHAIDQLEGSYKTVAKVTTSNQIKGTISTFESESQVITNKESVISQAETKSIQHQAESPSTLSQQSVEHPPLQPITSPIETQSTNFPTALNQNSDHSCRSLQDNYQYTGNQFSYQYQALSGVSTPPVPTSSVSANILANAALNNSQSSSSQHLPFVSQESHTPTLNPLIPPSATGTQSSPNPYRVRSSQPRVSSPLQYTNSPLYNPQQFFVPVVQNSVSSSYPQPTSREFDSGASQFSSSNSQPTFFPPASHQSSFPTQPSPTPQSVPNPTPPPAKQLSAIPQPNICSIHAKPPSDQVNSFLISNPPPLFTSPQQLTSSAYPSATPPLIPIPAPPPAAPQPTSSQPSFNRYSIHAKPPSRGGVNANQYHPNAGQLPPICPPSSQSTYFPVQPSPTPPSTPVPTPPPVQQTVSLQASLNKSSIHSKPPSNDVINASKFPPSTSQPPLTFSSTTQQPSIPAQPSPTPPLISAPTPSVANPPVKQTVSSQPSSNKYSIHGTSSANDLSGASKLPLNTAHPPLTCTTIPQRPFPGESFSRPPQLPVQPSPTPPLIPVPTPPPAVQQKGAPQSLNRHSTHAQPTPFFSPNIQQTSHPSQPPSTPPSTPVLGPPPLAQGTGTSQASANRYSIHARPAHLRNPYKVFSPSASQSSPNFSHPQPPSTLSPYLITPESSSDSFSSVPLTSETSFGLSDNLSSGQREHQPPPLPTSPPLVPTFATPQQIQENIQKSFPAQGTVTSPSYPPSQSSNVLEPIVSGTSGSFAIEKPNQLPPSVDIPLANNSQASGTLILPQSSQGSSSVHLNAATPPNTVPTISSSLHPPSGIPLGSAQGYRLGKQKPKYAQVPDLVVSPYSPLYSPVVLSSNEPAASSPEVSPYQTQECFVPSENFAYPNSEFSSPLYANLAQQGSNVASAVGGYQPVYCHWFFRKEIESKAVWKPFSLIDSAALEDAFNSSATNADTIISTDGGRYDVHILQRERIAVYWEEKKQTEVRRCSWFYKGPLDSRYTPYDEVFASQLEEEYKLGVQSNKWNRKVEYNGETVVMHGPVVMVHYSQAPTSDQIGVVPDSSPVKPRVVKRGVDEFEFEEGESSKVDHLLFLVHGIGSVCDLKFRDVVETVDDFRSLALQLTRSHFSACVESGQANRVEVLPVSWHGKLHGEDTGIDKKLQSITLKSIPRLRYFTNDTLLDILFYTSPVYCQTIMDTVGNEMNRMYDLFLKRNPDFKGTVCLGGHSLGSLILFDLLYHQKPPKNVPRSPAIVMTSPGAHPLPVSESKPEKNEEEGEEEDDIVDDNAMAMSFARLQGHNRRASRVNYMMGPAGTGQPFISYPQLKFKPESFFALGSP</sequence>
<feature type="region of interest" description="Disordered" evidence="1">
    <location>
        <begin position="282"/>
        <end position="310"/>
    </location>
</feature>
<reference evidence="3" key="2">
    <citation type="submission" date="2017-10" db="EMBL/GenBank/DDBJ databases">
        <title>Ladona fulva Genome sequencing and assembly.</title>
        <authorList>
            <person name="Murali S."/>
            <person name="Richards S."/>
            <person name="Bandaranaike D."/>
            <person name="Bellair M."/>
            <person name="Blankenburg K."/>
            <person name="Chao H."/>
            <person name="Dinh H."/>
            <person name="Doddapaneni H."/>
            <person name="Dugan-Rocha S."/>
            <person name="Elkadiri S."/>
            <person name="Gnanaolivu R."/>
            <person name="Hernandez B."/>
            <person name="Skinner E."/>
            <person name="Javaid M."/>
            <person name="Lee S."/>
            <person name="Li M."/>
            <person name="Ming W."/>
            <person name="Munidasa M."/>
            <person name="Muniz J."/>
            <person name="Nguyen L."/>
            <person name="Hughes D."/>
            <person name="Osuji N."/>
            <person name="Pu L.-L."/>
            <person name="Puazo M."/>
            <person name="Qu C."/>
            <person name="Quiroz J."/>
            <person name="Raj R."/>
            <person name="Weissenberger G."/>
            <person name="Xin Y."/>
            <person name="Zou X."/>
            <person name="Han Y."/>
            <person name="Worley K."/>
            <person name="Muzny D."/>
            <person name="Gibbs R."/>
        </authorList>
    </citation>
    <scope>NUCLEOTIDE SEQUENCE</scope>
    <source>
        <strain evidence="3">Sampled in the wild</strain>
    </source>
</reference>
<feature type="compositionally biased region" description="Low complexity" evidence="1">
    <location>
        <begin position="619"/>
        <end position="630"/>
    </location>
</feature>
<feature type="region of interest" description="Disordered" evidence="1">
    <location>
        <begin position="653"/>
        <end position="715"/>
    </location>
</feature>
<feature type="compositionally biased region" description="Polar residues" evidence="1">
    <location>
        <begin position="1112"/>
        <end position="1129"/>
    </location>
</feature>
<dbReference type="EMBL" id="KZ309105">
    <property type="protein sequence ID" value="KAG8236991.1"/>
    <property type="molecule type" value="Genomic_DNA"/>
</dbReference>
<feature type="compositionally biased region" description="Pro residues" evidence="1">
    <location>
        <begin position="973"/>
        <end position="994"/>
    </location>
</feature>
<name>A0A8K0P7Q8_LADFU</name>
<feature type="compositionally biased region" description="Polar residues" evidence="1">
    <location>
        <begin position="906"/>
        <end position="940"/>
    </location>
</feature>
<feature type="region of interest" description="Disordered" evidence="1">
    <location>
        <begin position="1073"/>
        <end position="1148"/>
    </location>
</feature>
<feature type="compositionally biased region" description="Basic and acidic residues" evidence="1">
    <location>
        <begin position="224"/>
        <end position="236"/>
    </location>
</feature>
<dbReference type="PANTHER" id="PTHR23509:SF10">
    <property type="entry name" value="LD21067P"/>
    <property type="match status" value="1"/>
</dbReference>
<feature type="region of interest" description="Disordered" evidence="1">
    <location>
        <begin position="482"/>
        <end position="531"/>
    </location>
</feature>
<feature type="compositionally biased region" description="Polar residues" evidence="1">
    <location>
        <begin position="746"/>
        <end position="756"/>
    </location>
</feature>
<dbReference type="InterPro" id="IPR058055">
    <property type="entry name" value="PA-PLA1"/>
</dbReference>
<comment type="caution">
    <text evidence="3">The sequence shown here is derived from an EMBL/GenBank/DDBJ whole genome shotgun (WGS) entry which is preliminary data.</text>
</comment>
<dbReference type="Pfam" id="PF23464">
    <property type="entry name" value="WWE_3"/>
    <property type="match status" value="1"/>
</dbReference>
<dbReference type="PANTHER" id="PTHR23509">
    <property type="entry name" value="PA-PL1 PHOSPHOLIPASE FAMILY"/>
    <property type="match status" value="1"/>
</dbReference>
<feature type="compositionally biased region" description="Polar residues" evidence="1">
    <location>
        <begin position="1222"/>
        <end position="1250"/>
    </location>
</feature>
<feature type="region of interest" description="Disordered" evidence="1">
    <location>
        <begin position="36"/>
        <end position="57"/>
    </location>
</feature>
<dbReference type="Pfam" id="PF02825">
    <property type="entry name" value="WWE"/>
    <property type="match status" value="1"/>
</dbReference>
<feature type="compositionally biased region" description="Pro residues" evidence="1">
    <location>
        <begin position="1135"/>
        <end position="1145"/>
    </location>
</feature>
<keyword evidence="4" id="KW-1185">Reference proteome</keyword>
<feature type="compositionally biased region" description="Polar residues" evidence="1">
    <location>
        <begin position="76"/>
        <end position="102"/>
    </location>
</feature>
<feature type="compositionally biased region" description="Polar residues" evidence="1">
    <location>
        <begin position="999"/>
        <end position="1021"/>
    </location>
</feature>
<feature type="compositionally biased region" description="Polar residues" evidence="1">
    <location>
        <begin position="482"/>
        <end position="502"/>
    </location>
</feature>
<reference evidence="3" key="1">
    <citation type="submission" date="2013-04" db="EMBL/GenBank/DDBJ databases">
        <authorList>
            <person name="Qu J."/>
            <person name="Murali S.C."/>
            <person name="Bandaranaike D."/>
            <person name="Bellair M."/>
            <person name="Blankenburg K."/>
            <person name="Chao H."/>
            <person name="Dinh H."/>
            <person name="Doddapaneni H."/>
            <person name="Downs B."/>
            <person name="Dugan-Rocha S."/>
            <person name="Elkadiri S."/>
            <person name="Gnanaolivu R.D."/>
            <person name="Hernandez B."/>
            <person name="Javaid M."/>
            <person name="Jayaseelan J.C."/>
            <person name="Lee S."/>
            <person name="Li M."/>
            <person name="Ming W."/>
            <person name="Munidasa M."/>
            <person name="Muniz J."/>
            <person name="Nguyen L."/>
            <person name="Ongeri F."/>
            <person name="Osuji N."/>
            <person name="Pu L.-L."/>
            <person name="Puazo M."/>
            <person name="Qu C."/>
            <person name="Quiroz J."/>
            <person name="Raj R."/>
            <person name="Weissenberger G."/>
            <person name="Xin Y."/>
            <person name="Zou X."/>
            <person name="Han Y."/>
            <person name="Richards S."/>
            <person name="Worley K."/>
            <person name="Muzny D."/>
            <person name="Gibbs R."/>
        </authorList>
    </citation>
    <scope>NUCLEOTIDE SEQUENCE</scope>
    <source>
        <strain evidence="3">Sampled in the wild</strain>
    </source>
</reference>
<feature type="compositionally biased region" description="Pro residues" evidence="1">
    <location>
        <begin position="893"/>
        <end position="903"/>
    </location>
</feature>